<dbReference type="InterPro" id="IPR026869">
    <property type="entry name" value="EgtC-like"/>
</dbReference>
<dbReference type="PANTHER" id="PTHR43187">
    <property type="entry name" value="GLUTAMINE AMIDOTRANSFERASE DUG3-RELATED"/>
    <property type="match status" value="1"/>
</dbReference>
<evidence type="ECO:0000259" key="2">
    <source>
        <dbReference type="PROSITE" id="PS51278"/>
    </source>
</evidence>
<proteinExistence type="predicted"/>
<dbReference type="Pfam" id="PF13230">
    <property type="entry name" value="GATase_4"/>
    <property type="match status" value="1"/>
</dbReference>
<evidence type="ECO:0000313" key="4">
    <source>
        <dbReference type="Proteomes" id="UP001233164"/>
    </source>
</evidence>
<organism evidence="3 4">
    <name type="scientific">Rhodococcus indonesiensis</name>
    <dbReference type="NCBI Taxonomy" id="3055869"/>
    <lineage>
        <taxon>Bacteria</taxon>
        <taxon>Bacillati</taxon>
        <taxon>Actinomycetota</taxon>
        <taxon>Actinomycetes</taxon>
        <taxon>Mycobacteriales</taxon>
        <taxon>Nocardiaceae</taxon>
        <taxon>Rhodococcus</taxon>
    </lineage>
</organism>
<protein>
    <submittedName>
        <fullName evidence="3">Class II glutamine amidotransferase</fullName>
    </submittedName>
</protein>
<dbReference type="Gene3D" id="3.60.20.10">
    <property type="entry name" value="Glutamine Phosphoribosylpyrophosphate, subunit 1, domain 1"/>
    <property type="match status" value="1"/>
</dbReference>
<dbReference type="InterPro" id="IPR052373">
    <property type="entry name" value="Gamma-glu_amide_hydrolase"/>
</dbReference>
<sequence length="291" mass="32403">MAYSGEPILVEDLLFKPEHSLIDQSLHSHLGATTNGDGFGICWYGTVSEPALFKSIDPAWNNHNLREIAAQIRAPLLFAHVRASTGTQVQRSNCHPFRHGKWLWMHNGEILGFRDIKRELMMAVDPSLYPDIAGTTDSEVLFFLALTFGLRDDPFTAVGRAVGMVEKVARDHGIDDPVQMTVATTAGDTIWVFRYSTEGRTRSLFSSTEVAELRELHPAVEMFHRLGIDARFVVSEPLRDLPGAWNEMPESSAAVVGPAGNDIRRFRPLEPVEPRSGTLCPVAVRRQRAMV</sequence>
<evidence type="ECO:0000256" key="1">
    <source>
        <dbReference type="ARBA" id="ARBA00022962"/>
    </source>
</evidence>
<dbReference type="SUPFAM" id="SSF56235">
    <property type="entry name" value="N-terminal nucleophile aminohydrolases (Ntn hydrolases)"/>
    <property type="match status" value="1"/>
</dbReference>
<dbReference type="Proteomes" id="UP001233164">
    <property type="component" value="Unassembled WGS sequence"/>
</dbReference>
<feature type="domain" description="Glutamine amidotransferase type-2" evidence="2">
    <location>
        <begin position="1"/>
        <end position="291"/>
    </location>
</feature>
<dbReference type="EMBL" id="JAUBOF010000052">
    <property type="protein sequence ID" value="MDM7489639.1"/>
    <property type="molecule type" value="Genomic_DNA"/>
</dbReference>
<keyword evidence="1 3" id="KW-0315">Glutamine amidotransferase</keyword>
<keyword evidence="4" id="KW-1185">Reference proteome</keyword>
<reference evidence="3 4" key="1">
    <citation type="submission" date="2023-06" db="EMBL/GenBank/DDBJ databases">
        <title>Rhodococcus indonesiensis sp. nov a new member of the Rhodococcus ruber lineage isolated from a sediment of neutral hot spring.</title>
        <authorList>
            <person name="Kusuma A.B."/>
            <person name="Fenylestari G."/>
            <person name="Ammar F."/>
            <person name="Nouioui I."/>
            <person name="Goodfellow M."/>
        </authorList>
    </citation>
    <scope>NUCLEOTIDE SEQUENCE [LARGE SCALE GENOMIC DNA]</scope>
    <source>
        <strain evidence="3 4">CSLK01-03</strain>
    </source>
</reference>
<dbReference type="RefSeq" id="WP_289379656.1">
    <property type="nucleotide sequence ID" value="NZ_JAUBOF010000052.1"/>
</dbReference>
<accession>A0ABT7RPS3</accession>
<dbReference type="InterPro" id="IPR029055">
    <property type="entry name" value="Ntn_hydrolases_N"/>
</dbReference>
<name>A0ABT7RPS3_9NOCA</name>
<dbReference type="InterPro" id="IPR017932">
    <property type="entry name" value="GATase_2_dom"/>
</dbReference>
<dbReference type="PROSITE" id="PS51278">
    <property type="entry name" value="GATASE_TYPE_2"/>
    <property type="match status" value="1"/>
</dbReference>
<evidence type="ECO:0000313" key="3">
    <source>
        <dbReference type="EMBL" id="MDM7489639.1"/>
    </source>
</evidence>
<comment type="caution">
    <text evidence="3">The sequence shown here is derived from an EMBL/GenBank/DDBJ whole genome shotgun (WGS) entry which is preliminary data.</text>
</comment>
<dbReference type="CDD" id="cd01908">
    <property type="entry name" value="YafJ"/>
    <property type="match status" value="1"/>
</dbReference>
<gene>
    <name evidence="3" type="ORF">QT969_15255</name>
</gene>
<dbReference type="PANTHER" id="PTHR43187:SF1">
    <property type="entry name" value="GLUTAMINE AMIDOTRANSFERASE DUG3-RELATED"/>
    <property type="match status" value="1"/>
</dbReference>